<gene>
    <name evidence="2" type="ORF">GCM10011578_099390</name>
</gene>
<comment type="caution">
    <text evidence="2">The sequence shown here is derived from an EMBL/GenBank/DDBJ whole genome shotgun (WGS) entry which is preliminary data.</text>
</comment>
<keyword evidence="3" id="KW-1185">Reference proteome</keyword>
<dbReference type="Gene3D" id="3.90.79.10">
    <property type="entry name" value="Nucleoside Triphosphate Pyrophosphohydrolase"/>
    <property type="match status" value="1"/>
</dbReference>
<dbReference type="RefSeq" id="WP_229713959.1">
    <property type="nucleotide sequence ID" value="NZ_BMML01000054.1"/>
</dbReference>
<reference evidence="2" key="1">
    <citation type="journal article" date="2014" name="Int. J. Syst. Evol. Microbiol.">
        <title>Complete genome sequence of Corynebacterium casei LMG S-19264T (=DSM 44701T), isolated from a smear-ripened cheese.</title>
        <authorList>
            <consortium name="US DOE Joint Genome Institute (JGI-PGF)"/>
            <person name="Walter F."/>
            <person name="Albersmeier A."/>
            <person name="Kalinowski J."/>
            <person name="Ruckert C."/>
        </authorList>
    </citation>
    <scope>NUCLEOTIDE SEQUENCE</scope>
    <source>
        <strain evidence="2">CGMCC 4.7110</strain>
    </source>
</reference>
<dbReference type="Pfam" id="PF00293">
    <property type="entry name" value="NUDIX"/>
    <property type="match status" value="1"/>
</dbReference>
<evidence type="ECO:0000313" key="2">
    <source>
        <dbReference type="EMBL" id="GGN46459.1"/>
    </source>
</evidence>
<dbReference type="InterPro" id="IPR000086">
    <property type="entry name" value="NUDIX_hydrolase_dom"/>
</dbReference>
<sequence>MLVDPVHKDPWEIPGGAVEWAGSPRGGAMREVEEELGVARQPGRLLGIDWVGLRAGRSEGMVAVFDGGVLGAGCWVPSRSPGSAPWQAR</sequence>
<feature type="domain" description="Nudix hydrolase" evidence="1">
    <location>
        <begin position="8"/>
        <end position="47"/>
    </location>
</feature>
<name>A0A917XR67_9ACTN</name>
<proteinExistence type="predicted"/>
<evidence type="ECO:0000259" key="1">
    <source>
        <dbReference type="Pfam" id="PF00293"/>
    </source>
</evidence>
<dbReference type="Proteomes" id="UP000653411">
    <property type="component" value="Unassembled WGS sequence"/>
</dbReference>
<dbReference type="SUPFAM" id="SSF55811">
    <property type="entry name" value="Nudix"/>
    <property type="match status" value="1"/>
</dbReference>
<evidence type="ECO:0000313" key="3">
    <source>
        <dbReference type="Proteomes" id="UP000653411"/>
    </source>
</evidence>
<organism evidence="2 3">
    <name type="scientific">Streptomyces fuscichromogenes</name>
    <dbReference type="NCBI Taxonomy" id="1324013"/>
    <lineage>
        <taxon>Bacteria</taxon>
        <taxon>Bacillati</taxon>
        <taxon>Actinomycetota</taxon>
        <taxon>Actinomycetes</taxon>
        <taxon>Kitasatosporales</taxon>
        <taxon>Streptomycetaceae</taxon>
        <taxon>Streptomyces</taxon>
    </lineage>
</organism>
<dbReference type="EMBL" id="BMML01000054">
    <property type="protein sequence ID" value="GGN46459.1"/>
    <property type="molecule type" value="Genomic_DNA"/>
</dbReference>
<dbReference type="AlphaFoldDB" id="A0A917XR67"/>
<reference evidence="2" key="2">
    <citation type="submission" date="2020-09" db="EMBL/GenBank/DDBJ databases">
        <authorList>
            <person name="Sun Q."/>
            <person name="Zhou Y."/>
        </authorList>
    </citation>
    <scope>NUCLEOTIDE SEQUENCE</scope>
    <source>
        <strain evidence="2">CGMCC 4.7110</strain>
    </source>
</reference>
<dbReference type="InterPro" id="IPR015797">
    <property type="entry name" value="NUDIX_hydrolase-like_dom_sf"/>
</dbReference>
<protein>
    <recommendedName>
        <fullName evidence="1">Nudix hydrolase domain-containing protein</fullName>
    </recommendedName>
</protein>
<accession>A0A917XR67</accession>